<dbReference type="Proteomes" id="UP001144372">
    <property type="component" value="Unassembled WGS sequence"/>
</dbReference>
<evidence type="ECO:0000256" key="4">
    <source>
        <dbReference type="ARBA" id="ARBA00022967"/>
    </source>
</evidence>
<proteinExistence type="predicted"/>
<dbReference type="AlphaFoldDB" id="A0A9W6FV41"/>
<protein>
    <submittedName>
        <fullName evidence="7">ABC transporter ATP-binding protein</fullName>
    </submittedName>
</protein>
<evidence type="ECO:0000256" key="1">
    <source>
        <dbReference type="ARBA" id="ARBA00022448"/>
    </source>
</evidence>
<dbReference type="SMART" id="SM00382">
    <property type="entry name" value="AAA"/>
    <property type="match status" value="1"/>
</dbReference>
<dbReference type="EMBL" id="BSDR01000001">
    <property type="protein sequence ID" value="GLI35480.1"/>
    <property type="molecule type" value="Genomic_DNA"/>
</dbReference>
<dbReference type="RefSeq" id="WP_281795343.1">
    <property type="nucleotide sequence ID" value="NZ_BSDR01000001.1"/>
</dbReference>
<dbReference type="GO" id="GO:0005524">
    <property type="term" value="F:ATP binding"/>
    <property type="evidence" value="ECO:0007669"/>
    <property type="project" value="UniProtKB-KW"/>
</dbReference>
<dbReference type="InterPro" id="IPR017871">
    <property type="entry name" value="ABC_transporter-like_CS"/>
</dbReference>
<keyword evidence="8" id="KW-1185">Reference proteome</keyword>
<dbReference type="CDD" id="cd03214">
    <property type="entry name" value="ABC_Iron-Siderophores_B12_Hemin"/>
    <property type="match status" value="1"/>
</dbReference>
<dbReference type="PANTHER" id="PTHR42794">
    <property type="entry name" value="HEMIN IMPORT ATP-BINDING PROTEIN HMUV"/>
    <property type="match status" value="1"/>
</dbReference>
<evidence type="ECO:0000259" key="6">
    <source>
        <dbReference type="PROSITE" id="PS50893"/>
    </source>
</evidence>
<dbReference type="PROSITE" id="PS00211">
    <property type="entry name" value="ABC_TRANSPORTER_1"/>
    <property type="match status" value="1"/>
</dbReference>
<accession>A0A9W6FV41</accession>
<feature type="domain" description="ABC transporter" evidence="6">
    <location>
        <begin position="2"/>
        <end position="236"/>
    </location>
</feature>
<name>A0A9W6FV41_9BACT</name>
<evidence type="ECO:0000256" key="5">
    <source>
        <dbReference type="ARBA" id="ARBA00037066"/>
    </source>
</evidence>
<comment type="function">
    <text evidence="5">Part of the ABC transporter complex HmuTUV involved in hemin import. Responsible for energy coupling to the transport system.</text>
</comment>
<dbReference type="SUPFAM" id="SSF52540">
    <property type="entry name" value="P-loop containing nucleoside triphosphate hydrolases"/>
    <property type="match status" value="1"/>
</dbReference>
<dbReference type="PANTHER" id="PTHR42794:SF1">
    <property type="entry name" value="HEMIN IMPORT ATP-BINDING PROTEIN HMUV"/>
    <property type="match status" value="1"/>
</dbReference>
<keyword evidence="1" id="KW-0813">Transport</keyword>
<dbReference type="InterPro" id="IPR027417">
    <property type="entry name" value="P-loop_NTPase"/>
</dbReference>
<dbReference type="GO" id="GO:0016887">
    <property type="term" value="F:ATP hydrolysis activity"/>
    <property type="evidence" value="ECO:0007669"/>
    <property type="project" value="InterPro"/>
</dbReference>
<dbReference type="FunFam" id="3.40.50.300:FF:000134">
    <property type="entry name" value="Iron-enterobactin ABC transporter ATP-binding protein"/>
    <property type="match status" value="1"/>
</dbReference>
<dbReference type="PROSITE" id="PS50893">
    <property type="entry name" value="ABC_TRANSPORTER_2"/>
    <property type="match status" value="1"/>
</dbReference>
<dbReference type="InterPro" id="IPR003593">
    <property type="entry name" value="AAA+_ATPase"/>
</dbReference>
<dbReference type="Gene3D" id="3.40.50.300">
    <property type="entry name" value="P-loop containing nucleotide triphosphate hydrolases"/>
    <property type="match status" value="1"/>
</dbReference>
<gene>
    <name evidence="7" type="ORF">DAMNIGENAA_29130</name>
</gene>
<sequence>MLYIHDLSFAYGSSLILDSIGVTVERKQILSIVGPNGAGKTTLLKCMAGILKPTGGAIRIEDRQASSMSRKELAARLGYVPQSIPSRFSMTVFDTVLTGRRPHAVWRPSQKDMIKVAEILHEMNLDELAMREMDRLSGGQAQKVLLARALAQEPSYMLLDEPTSSLDLRHQMEVLELMAVLVESRGMGAVMAMHDLNLAARFSHKMVMLREGKVFCSGSPREVLHAGNIRTVYGVEAAVNWENGYPLIQVLRCVSNGREHDGPWAGHAQRLIGTTQPMRR</sequence>
<dbReference type="InterPro" id="IPR003439">
    <property type="entry name" value="ABC_transporter-like_ATP-bd"/>
</dbReference>
<keyword evidence="4" id="KW-1278">Translocase</keyword>
<keyword evidence="2" id="KW-0547">Nucleotide-binding</keyword>
<dbReference type="Pfam" id="PF00005">
    <property type="entry name" value="ABC_tran"/>
    <property type="match status" value="1"/>
</dbReference>
<evidence type="ECO:0000313" key="7">
    <source>
        <dbReference type="EMBL" id="GLI35480.1"/>
    </source>
</evidence>
<reference evidence="7" key="1">
    <citation type="submission" date="2022-12" db="EMBL/GenBank/DDBJ databases">
        <title>Reference genome sequencing for broad-spectrum identification of bacterial and archaeal isolates by mass spectrometry.</title>
        <authorList>
            <person name="Sekiguchi Y."/>
            <person name="Tourlousse D.M."/>
        </authorList>
    </citation>
    <scope>NUCLEOTIDE SEQUENCE</scope>
    <source>
        <strain evidence="7">ASRB1</strain>
    </source>
</reference>
<organism evidence="7 8">
    <name type="scientific">Desulforhabdus amnigena</name>
    <dbReference type="NCBI Taxonomy" id="40218"/>
    <lineage>
        <taxon>Bacteria</taxon>
        <taxon>Pseudomonadati</taxon>
        <taxon>Thermodesulfobacteriota</taxon>
        <taxon>Syntrophobacteria</taxon>
        <taxon>Syntrophobacterales</taxon>
        <taxon>Syntrophobacteraceae</taxon>
        <taxon>Desulforhabdus</taxon>
    </lineage>
</organism>
<keyword evidence="3 7" id="KW-0067">ATP-binding</keyword>
<comment type="caution">
    <text evidence="7">The sequence shown here is derived from an EMBL/GenBank/DDBJ whole genome shotgun (WGS) entry which is preliminary data.</text>
</comment>
<evidence type="ECO:0000256" key="3">
    <source>
        <dbReference type="ARBA" id="ARBA00022840"/>
    </source>
</evidence>
<evidence type="ECO:0000313" key="8">
    <source>
        <dbReference type="Proteomes" id="UP001144372"/>
    </source>
</evidence>
<evidence type="ECO:0000256" key="2">
    <source>
        <dbReference type="ARBA" id="ARBA00022741"/>
    </source>
</evidence>